<dbReference type="InterPro" id="IPR002028">
    <property type="entry name" value="Trp_synthase_suA"/>
</dbReference>
<evidence type="ECO:0000256" key="4">
    <source>
        <dbReference type="ARBA" id="ARBA00022605"/>
    </source>
</evidence>
<evidence type="ECO:0000256" key="6">
    <source>
        <dbReference type="ARBA" id="ARBA00023141"/>
    </source>
</evidence>
<organism evidence="11 12">
    <name type="scientific">Helicobacter saguini</name>
    <dbReference type="NCBI Taxonomy" id="1548018"/>
    <lineage>
        <taxon>Bacteria</taxon>
        <taxon>Pseudomonadati</taxon>
        <taxon>Campylobacterota</taxon>
        <taxon>Epsilonproteobacteria</taxon>
        <taxon>Campylobacterales</taxon>
        <taxon>Helicobacteraceae</taxon>
        <taxon>Helicobacter</taxon>
    </lineage>
</organism>
<reference evidence="11 12" key="2">
    <citation type="journal article" date="2016" name="Infect. Immun.">
        <title>Helicobacter saguini, a Novel Helicobacter Isolated from Cotton-Top Tamarins with Ulcerative Colitis, Has Proinflammatory Properties and Induces Typhlocolitis and Dysplasia in Gnotobiotic IL-10-/- Mice.</title>
        <authorList>
            <person name="Shen Z."/>
            <person name="Mannion A."/>
            <person name="Whary M.T."/>
            <person name="Muthupalani S."/>
            <person name="Sheh A."/>
            <person name="Feng Y."/>
            <person name="Gong G."/>
            <person name="Vandamme P."/>
            <person name="Holcombe H.R."/>
            <person name="Paster B.J."/>
            <person name="Fox J.G."/>
        </authorList>
    </citation>
    <scope>NUCLEOTIDE SEQUENCE [LARGE SCALE GENOMIC DNA]</scope>
    <source>
        <strain evidence="11 12">MIT 97-6194</strain>
    </source>
</reference>
<comment type="catalytic activity">
    <reaction evidence="8">
        <text>(1S,2R)-1-C-(indol-3-yl)glycerol 3-phosphate + L-serine = D-glyceraldehyde 3-phosphate + L-tryptophan + H2O</text>
        <dbReference type="Rhea" id="RHEA:10532"/>
        <dbReference type="ChEBI" id="CHEBI:15377"/>
        <dbReference type="ChEBI" id="CHEBI:33384"/>
        <dbReference type="ChEBI" id="CHEBI:57912"/>
        <dbReference type="ChEBI" id="CHEBI:58866"/>
        <dbReference type="ChEBI" id="CHEBI:59776"/>
        <dbReference type="EC" id="4.2.1.20"/>
    </reaction>
</comment>
<comment type="caution">
    <text evidence="11">The sequence shown here is derived from an EMBL/GenBank/DDBJ whole genome shotgun (WGS) entry which is preliminary data.</text>
</comment>
<evidence type="ECO:0000313" key="12">
    <source>
        <dbReference type="Proteomes" id="UP000029714"/>
    </source>
</evidence>
<dbReference type="OrthoDB" id="9804578at2"/>
<dbReference type="GO" id="GO:0005829">
    <property type="term" value="C:cytosol"/>
    <property type="evidence" value="ECO:0007669"/>
    <property type="project" value="TreeGrafter"/>
</dbReference>
<evidence type="ECO:0000256" key="9">
    <source>
        <dbReference type="RuleBase" id="RU003662"/>
    </source>
</evidence>
<dbReference type="PANTHER" id="PTHR43406">
    <property type="entry name" value="TRYPTOPHAN SYNTHASE, ALPHA CHAIN"/>
    <property type="match status" value="1"/>
</dbReference>
<name>A0A347VMZ7_9HELI</name>
<dbReference type="EMBL" id="QBIU01000001">
    <property type="protein sequence ID" value="MWV69717.1"/>
    <property type="molecule type" value="Genomic_DNA"/>
</dbReference>
<dbReference type="NCBIfam" id="TIGR00262">
    <property type="entry name" value="trpA"/>
    <property type="match status" value="1"/>
</dbReference>
<reference evidence="11 12" key="1">
    <citation type="journal article" date="2014" name="Genome Announc.">
        <title>Draft genome sequences of eight enterohepatic helicobacter species isolated from both laboratory and wild rodents.</title>
        <authorList>
            <person name="Sheh A."/>
            <person name="Shen Z."/>
            <person name="Fox J.G."/>
        </authorList>
    </citation>
    <scope>NUCLEOTIDE SEQUENCE [LARGE SCALE GENOMIC DNA]</scope>
    <source>
        <strain evidence="11 12">MIT 97-6194</strain>
    </source>
</reference>
<protein>
    <recommendedName>
        <fullName evidence="3">tryptophan synthase</fullName>
        <ecNumber evidence="3">4.2.1.20</ecNumber>
    </recommendedName>
</protein>
<dbReference type="EMBL" id="JRMP02000002">
    <property type="protein sequence ID" value="TLD95561.1"/>
    <property type="molecule type" value="Genomic_DNA"/>
</dbReference>
<dbReference type="PANTHER" id="PTHR43406:SF1">
    <property type="entry name" value="TRYPTOPHAN SYNTHASE ALPHA CHAIN, CHLOROPLASTIC"/>
    <property type="match status" value="1"/>
</dbReference>
<keyword evidence="5" id="KW-0822">Tryptophan biosynthesis</keyword>
<evidence type="ECO:0000256" key="2">
    <source>
        <dbReference type="ARBA" id="ARBA00011270"/>
    </source>
</evidence>
<comment type="pathway">
    <text evidence="1">Amino-acid biosynthesis; L-tryptophan biosynthesis; L-tryptophan from chorismate: step 5/5.</text>
</comment>
<evidence type="ECO:0000256" key="7">
    <source>
        <dbReference type="ARBA" id="ARBA00023239"/>
    </source>
</evidence>
<dbReference type="CDD" id="cd04724">
    <property type="entry name" value="Tryptophan_synthase_alpha"/>
    <property type="match status" value="1"/>
</dbReference>
<dbReference type="Gene3D" id="3.20.20.70">
    <property type="entry name" value="Aldolase class I"/>
    <property type="match status" value="1"/>
</dbReference>
<evidence type="ECO:0000256" key="1">
    <source>
        <dbReference type="ARBA" id="ARBA00004733"/>
    </source>
</evidence>
<evidence type="ECO:0000256" key="8">
    <source>
        <dbReference type="ARBA" id="ARBA00049047"/>
    </source>
</evidence>
<evidence type="ECO:0000313" key="13">
    <source>
        <dbReference type="Proteomes" id="UP000477070"/>
    </source>
</evidence>
<keyword evidence="7 11" id="KW-0456">Lyase</keyword>
<comment type="subunit">
    <text evidence="2">Tetramer of two alpha and two beta chains.</text>
</comment>
<dbReference type="RefSeq" id="WP_034571108.1">
    <property type="nucleotide sequence ID" value="NZ_JRMP02000002.1"/>
</dbReference>
<dbReference type="Pfam" id="PF00290">
    <property type="entry name" value="Trp_syntA"/>
    <property type="match status" value="1"/>
</dbReference>
<dbReference type="InterPro" id="IPR013785">
    <property type="entry name" value="Aldolase_TIM"/>
</dbReference>
<evidence type="ECO:0000256" key="3">
    <source>
        <dbReference type="ARBA" id="ARBA00012043"/>
    </source>
</evidence>
<comment type="similarity">
    <text evidence="9">Belongs to the TrpA family.</text>
</comment>
<dbReference type="Proteomes" id="UP000477070">
    <property type="component" value="Unassembled WGS sequence"/>
</dbReference>
<keyword evidence="6" id="KW-0057">Aromatic amino acid biosynthesis</keyword>
<dbReference type="STRING" id="1548018.LS64_04475"/>
<sequence length="264" mass="29052">MRNKIELMGHIVAGYPSIDACLKAGVGILRGGANFLEVQFPFSDGNADGLLIQNASDYSIKHGFSARHGFIVLRELCKTNKHILVMTYANIILNYGVSAFIDELKKAGAYGLIVPDFSFGQDDFNLRYLCYENNLHFIELIAPLTPVKRVREIACGSAAPFIYVIARNGITGATTALNNEVLEYIESINEICRLEGKEIMLGFGINDSSQVARLRGKIYGVVAGSYFVNEINKNIESSDLTKAMTQASARLLGINDNIIFENLK</sequence>
<reference evidence="11" key="3">
    <citation type="submission" date="2018-04" db="EMBL/GenBank/DDBJ databases">
        <authorList>
            <person name="Sheh A."/>
            <person name="Shen Z."/>
            <person name="Mannion A.J."/>
            <person name="Fox J.G."/>
        </authorList>
    </citation>
    <scope>NUCLEOTIDE SEQUENCE</scope>
    <source>
        <strain evidence="11">MIT 97-6194</strain>
    </source>
</reference>
<accession>A0A347VMZ7</accession>
<dbReference type="InterPro" id="IPR011060">
    <property type="entry name" value="RibuloseP-bd_barrel"/>
</dbReference>
<evidence type="ECO:0000256" key="5">
    <source>
        <dbReference type="ARBA" id="ARBA00022822"/>
    </source>
</evidence>
<dbReference type="EC" id="4.2.1.20" evidence="3"/>
<dbReference type="UniPathway" id="UPA00035">
    <property type="reaction ID" value="UER00044"/>
</dbReference>
<dbReference type="SUPFAM" id="SSF51366">
    <property type="entry name" value="Ribulose-phoshate binding barrel"/>
    <property type="match status" value="1"/>
</dbReference>
<reference evidence="10 13" key="4">
    <citation type="submission" date="2019-12" db="EMBL/GenBank/DDBJ databases">
        <title>Multi-Generational Helicobacter saguini Isolates.</title>
        <authorList>
            <person name="Mannion A."/>
            <person name="Shen Z."/>
            <person name="Fox J.G."/>
        </authorList>
    </citation>
    <scope>NUCLEOTIDE SEQUENCE [LARGE SCALE GENOMIC DNA]</scope>
    <source>
        <strain evidence="10">16-048</strain>
        <strain evidence="13">16-048 (F4)</strain>
    </source>
</reference>
<evidence type="ECO:0000313" key="10">
    <source>
        <dbReference type="EMBL" id="MWV69717.1"/>
    </source>
</evidence>
<proteinExistence type="inferred from homology"/>
<keyword evidence="12" id="KW-1185">Reference proteome</keyword>
<dbReference type="Proteomes" id="UP000029714">
    <property type="component" value="Unassembled WGS sequence"/>
</dbReference>
<evidence type="ECO:0000313" key="11">
    <source>
        <dbReference type="EMBL" id="TLD95561.1"/>
    </source>
</evidence>
<keyword evidence="4" id="KW-0028">Amino-acid biosynthesis</keyword>
<gene>
    <name evidence="11" type="primary">trpA</name>
    <name evidence="10" type="ORF">DCO61_06830</name>
    <name evidence="11" type="ORF">LS64_001505</name>
</gene>
<dbReference type="GO" id="GO:0004834">
    <property type="term" value="F:tryptophan synthase activity"/>
    <property type="evidence" value="ECO:0007669"/>
    <property type="project" value="UniProtKB-EC"/>
</dbReference>
<dbReference type="AlphaFoldDB" id="A0A347VMZ7"/>